<name>A0A2A5AEH0_9GAMM</name>
<feature type="domain" description="Type 4 fimbrial biogenesis protein PilX N-terminal" evidence="3">
    <location>
        <begin position="17"/>
        <end position="67"/>
    </location>
</feature>
<dbReference type="EMBL" id="NVVJ01000105">
    <property type="protein sequence ID" value="PCJ17655.1"/>
    <property type="molecule type" value="Genomic_DNA"/>
</dbReference>
<gene>
    <name evidence="4" type="ORF">COA96_17510</name>
</gene>
<reference evidence="5" key="1">
    <citation type="submission" date="2017-08" db="EMBL/GenBank/DDBJ databases">
        <title>A dynamic microbial community with high functional redundancy inhabits the cold, oxic subseafloor aquifer.</title>
        <authorList>
            <person name="Tully B.J."/>
            <person name="Wheat C.G."/>
            <person name="Glazer B.T."/>
            <person name="Huber J.A."/>
        </authorList>
    </citation>
    <scope>NUCLEOTIDE SEQUENCE [LARGE SCALE GENOMIC DNA]</scope>
</reference>
<evidence type="ECO:0008006" key="6">
    <source>
        <dbReference type="Google" id="ProtNLM"/>
    </source>
</evidence>
<evidence type="ECO:0000259" key="3">
    <source>
        <dbReference type="Pfam" id="PF14341"/>
    </source>
</evidence>
<dbReference type="InterPro" id="IPR025205">
    <property type="entry name" value="PilX/PilW_C"/>
</dbReference>
<keyword evidence="1" id="KW-0472">Membrane</keyword>
<protein>
    <recommendedName>
        <fullName evidence="6">Type 4 fimbrial biogenesis protein PilX N-terminal domain-containing protein</fullName>
    </recommendedName>
</protein>
<comment type="caution">
    <text evidence="4">The sequence shown here is derived from an EMBL/GenBank/DDBJ whole genome shotgun (WGS) entry which is preliminary data.</text>
</comment>
<dbReference type="Pfam" id="PF14341">
    <property type="entry name" value="PilX_N"/>
    <property type="match status" value="1"/>
</dbReference>
<proteinExistence type="predicted"/>
<evidence type="ECO:0000259" key="2">
    <source>
        <dbReference type="Pfam" id="PF13681"/>
    </source>
</evidence>
<accession>A0A2A5AEH0</accession>
<sequence length="192" mass="20911">MKSFRKTPQLGKKGNQRGAILIFCLVFMAILTVMGVSGMETTVLEERMSANMRDRGMAFQAAESALKAAESWLILQTTLPTTSGDGSTTVWTENSMDPALGDGLYWWDHANIVNTWWTNQGIAIAGVASVSSQPRYIIEQYRTVDSGQSIAIGGGASTVPRVFHRITSWGVGVNPTTEIRLQSTFVQSYTGP</sequence>
<evidence type="ECO:0000313" key="4">
    <source>
        <dbReference type="EMBL" id="PCJ17655.1"/>
    </source>
</evidence>
<feature type="transmembrane region" description="Helical" evidence="1">
    <location>
        <begin position="20"/>
        <end position="39"/>
    </location>
</feature>
<dbReference type="Pfam" id="PF13681">
    <property type="entry name" value="PilX"/>
    <property type="match status" value="1"/>
</dbReference>
<keyword evidence="1" id="KW-1133">Transmembrane helix</keyword>
<keyword evidence="1" id="KW-0812">Transmembrane</keyword>
<dbReference type="InterPro" id="IPR025746">
    <property type="entry name" value="PilX_N_dom"/>
</dbReference>
<organism evidence="4 5">
    <name type="scientific">SAR86 cluster bacterium</name>
    <dbReference type="NCBI Taxonomy" id="2030880"/>
    <lineage>
        <taxon>Bacteria</taxon>
        <taxon>Pseudomonadati</taxon>
        <taxon>Pseudomonadota</taxon>
        <taxon>Gammaproteobacteria</taxon>
        <taxon>SAR86 cluster</taxon>
    </lineage>
</organism>
<evidence type="ECO:0000256" key="1">
    <source>
        <dbReference type="SAM" id="Phobius"/>
    </source>
</evidence>
<dbReference type="Proteomes" id="UP000218327">
    <property type="component" value="Unassembled WGS sequence"/>
</dbReference>
<feature type="domain" description="PilX/PilW C-terminal" evidence="2">
    <location>
        <begin position="94"/>
        <end position="186"/>
    </location>
</feature>
<evidence type="ECO:0000313" key="5">
    <source>
        <dbReference type="Proteomes" id="UP000218327"/>
    </source>
</evidence>
<dbReference type="AlphaFoldDB" id="A0A2A5AEH0"/>